<dbReference type="RefSeq" id="WP_377472755.1">
    <property type="nucleotide sequence ID" value="NZ_JBHLWN010000090.1"/>
</dbReference>
<evidence type="ECO:0000313" key="2">
    <source>
        <dbReference type="Proteomes" id="UP001589776"/>
    </source>
</evidence>
<evidence type="ECO:0008006" key="3">
    <source>
        <dbReference type="Google" id="ProtNLM"/>
    </source>
</evidence>
<comment type="caution">
    <text evidence="1">The sequence shown here is derived from an EMBL/GenBank/DDBJ whole genome shotgun (WGS) entry which is preliminary data.</text>
</comment>
<accession>A0ABV6DRQ2</accession>
<proteinExistence type="predicted"/>
<reference evidence="1 2" key="1">
    <citation type="submission" date="2024-09" db="EMBL/GenBank/DDBJ databases">
        <authorList>
            <person name="Sun Q."/>
            <person name="Mori K."/>
        </authorList>
    </citation>
    <scope>NUCLEOTIDE SEQUENCE [LARGE SCALE GENOMIC DNA]</scope>
    <source>
        <strain evidence="1 2">CCM 7759</strain>
    </source>
</reference>
<dbReference type="EMBL" id="JBHLWN010000090">
    <property type="protein sequence ID" value="MFC0215312.1"/>
    <property type="molecule type" value="Genomic_DNA"/>
</dbReference>
<organism evidence="1 2">
    <name type="scientific">Paenibacillus chartarius</name>
    <dbReference type="NCBI Taxonomy" id="747481"/>
    <lineage>
        <taxon>Bacteria</taxon>
        <taxon>Bacillati</taxon>
        <taxon>Bacillota</taxon>
        <taxon>Bacilli</taxon>
        <taxon>Bacillales</taxon>
        <taxon>Paenibacillaceae</taxon>
        <taxon>Paenibacillus</taxon>
    </lineage>
</organism>
<dbReference type="Proteomes" id="UP001589776">
    <property type="component" value="Unassembled WGS sequence"/>
</dbReference>
<sequence length="65" mass="7235">MFLMTFVSACAGIGLYMLLKAPNRPPQTNRDSEEHYAEVTVSYTPAPDFVVRSERTLATSPAQKE</sequence>
<protein>
    <recommendedName>
        <fullName evidence="3">YtzI protein</fullName>
    </recommendedName>
</protein>
<gene>
    <name evidence="1" type="ORF">ACFFK0_23235</name>
</gene>
<evidence type="ECO:0000313" key="1">
    <source>
        <dbReference type="EMBL" id="MFC0215312.1"/>
    </source>
</evidence>
<keyword evidence="2" id="KW-1185">Reference proteome</keyword>
<name>A0ABV6DRQ2_9BACL</name>